<dbReference type="EMBL" id="VUMN01000009">
    <property type="protein sequence ID" value="MSS58323.1"/>
    <property type="molecule type" value="Genomic_DNA"/>
</dbReference>
<keyword evidence="1" id="KW-0732">Signal</keyword>
<feature type="signal peptide" evidence="1">
    <location>
        <begin position="1"/>
        <end position="24"/>
    </location>
</feature>
<dbReference type="InterPro" id="IPR036249">
    <property type="entry name" value="Thioredoxin-like_sf"/>
</dbReference>
<dbReference type="PROSITE" id="PS51257">
    <property type="entry name" value="PROKAR_LIPOPROTEIN"/>
    <property type="match status" value="1"/>
</dbReference>
<keyword evidence="3" id="KW-1185">Reference proteome</keyword>
<dbReference type="SUPFAM" id="SSF52833">
    <property type="entry name" value="Thioredoxin-like"/>
    <property type="match status" value="1"/>
</dbReference>
<protein>
    <recommendedName>
        <fullName evidence="4">Thioredoxin domain-containing protein</fullName>
    </recommendedName>
</protein>
<reference evidence="2 3" key="1">
    <citation type="submission" date="2019-08" db="EMBL/GenBank/DDBJ databases">
        <title>In-depth cultivation of the pig gut microbiome towards novel bacterial diversity and tailored functional studies.</title>
        <authorList>
            <person name="Wylensek D."/>
            <person name="Hitch T.C.A."/>
            <person name="Clavel T."/>
        </authorList>
    </citation>
    <scope>NUCLEOTIDE SEQUENCE [LARGE SCALE GENOMIC DNA]</scope>
    <source>
        <strain evidence="2 3">Oil+RF-744-GAM-WT-6</strain>
    </source>
</reference>
<dbReference type="Proteomes" id="UP000461880">
    <property type="component" value="Unassembled WGS sequence"/>
</dbReference>
<dbReference type="Gene3D" id="3.40.30.10">
    <property type="entry name" value="Glutaredoxin"/>
    <property type="match status" value="1"/>
</dbReference>
<evidence type="ECO:0000313" key="3">
    <source>
        <dbReference type="Proteomes" id="UP000461880"/>
    </source>
</evidence>
<dbReference type="RefSeq" id="WP_154504043.1">
    <property type="nucleotide sequence ID" value="NZ_JAQXPC010000045.1"/>
</dbReference>
<gene>
    <name evidence="2" type="ORF">FYJ51_05335</name>
</gene>
<dbReference type="AlphaFoldDB" id="A0A7X2TG28"/>
<name>A0A7X2TG28_9FIRM</name>
<sequence length="217" mass="23736">MRKLTGLILGACMLAGCSSSDGTAASASASASAETVYPQVTITSPIEITIKDENPDLSGYQFFEDPDPVLKEITFTEATRLIEEGGSGLILYSATWCPFCQRAIPQVNYVAKQMGVTVYYVCLNNDAEHAVSTEELNELCRNLDWIEWEKDEANPDGAELPNFQIPLFLGVKNGEITGHHLSLVDSFSLVDENSQMNSDQIAELRGIYAQIIEDTAD</sequence>
<proteinExistence type="predicted"/>
<evidence type="ECO:0000313" key="2">
    <source>
        <dbReference type="EMBL" id="MSS58323.1"/>
    </source>
</evidence>
<organism evidence="2 3">
    <name type="scientific">Stecheria intestinalis</name>
    <dbReference type="NCBI Taxonomy" id="2606630"/>
    <lineage>
        <taxon>Bacteria</taxon>
        <taxon>Bacillati</taxon>
        <taxon>Bacillota</taxon>
        <taxon>Erysipelotrichia</taxon>
        <taxon>Erysipelotrichales</taxon>
        <taxon>Erysipelotrichaceae</taxon>
        <taxon>Stecheria</taxon>
    </lineage>
</organism>
<evidence type="ECO:0008006" key="4">
    <source>
        <dbReference type="Google" id="ProtNLM"/>
    </source>
</evidence>
<feature type="chain" id="PRO_5039722907" description="Thioredoxin domain-containing protein" evidence="1">
    <location>
        <begin position="25"/>
        <end position="217"/>
    </location>
</feature>
<comment type="caution">
    <text evidence="2">The sequence shown here is derived from an EMBL/GenBank/DDBJ whole genome shotgun (WGS) entry which is preliminary data.</text>
</comment>
<accession>A0A7X2TG28</accession>
<evidence type="ECO:0000256" key="1">
    <source>
        <dbReference type="SAM" id="SignalP"/>
    </source>
</evidence>